<evidence type="ECO:0000256" key="5">
    <source>
        <dbReference type="SAM" id="Coils"/>
    </source>
</evidence>
<dbReference type="GO" id="GO:0071910">
    <property type="term" value="P:determination of liver left/right asymmetry"/>
    <property type="evidence" value="ECO:0007669"/>
    <property type="project" value="Ensembl"/>
</dbReference>
<dbReference type="GO" id="GO:0042551">
    <property type="term" value="P:neuron maturation"/>
    <property type="evidence" value="ECO:0007669"/>
    <property type="project" value="Ensembl"/>
</dbReference>
<feature type="coiled-coil region" evidence="5">
    <location>
        <begin position="389"/>
        <end position="420"/>
    </location>
</feature>
<feature type="coiled-coil region" evidence="5">
    <location>
        <begin position="683"/>
        <end position="835"/>
    </location>
</feature>
<proteinExistence type="inferred from homology"/>
<dbReference type="GO" id="GO:0035469">
    <property type="term" value="P:determination of pancreatic left/right asymmetry"/>
    <property type="evidence" value="ECO:0007669"/>
    <property type="project" value="Ensembl"/>
</dbReference>
<dbReference type="GO" id="GO:0005576">
    <property type="term" value="C:extracellular region"/>
    <property type="evidence" value="ECO:0007669"/>
    <property type="project" value="GOC"/>
</dbReference>
<dbReference type="GO" id="GO:0048812">
    <property type="term" value="P:neuron projection morphogenesis"/>
    <property type="evidence" value="ECO:0007669"/>
    <property type="project" value="Ensembl"/>
</dbReference>
<feature type="region of interest" description="Disordered" evidence="6">
    <location>
        <begin position="933"/>
        <end position="957"/>
    </location>
</feature>
<dbReference type="CTD" id="339829"/>
<dbReference type="GO" id="GO:0005930">
    <property type="term" value="C:axoneme"/>
    <property type="evidence" value="ECO:0000318"/>
    <property type="project" value="GO_Central"/>
</dbReference>
<dbReference type="Proteomes" id="UP000001646">
    <property type="component" value="Chromosome 3"/>
</dbReference>
<dbReference type="InParanoid" id="G1KCH7"/>
<dbReference type="GO" id="GO:0014004">
    <property type="term" value="P:microglia differentiation"/>
    <property type="evidence" value="ECO:0007669"/>
    <property type="project" value="Ensembl"/>
</dbReference>
<dbReference type="GO" id="GO:0003356">
    <property type="term" value="P:regulation of cilium beat frequency"/>
    <property type="evidence" value="ECO:0007669"/>
    <property type="project" value="Ensembl"/>
</dbReference>
<feature type="compositionally biased region" description="Low complexity" evidence="6">
    <location>
        <begin position="936"/>
        <end position="957"/>
    </location>
</feature>
<dbReference type="GO" id="GO:0090660">
    <property type="term" value="P:cerebrospinal fluid circulation"/>
    <property type="evidence" value="ECO:0007669"/>
    <property type="project" value="Ensembl"/>
</dbReference>
<dbReference type="OrthoDB" id="10259720at2759"/>
<gene>
    <name evidence="7" type="primary">CCDC39</name>
</gene>
<dbReference type="GO" id="GO:0001947">
    <property type="term" value="P:heart looping"/>
    <property type="evidence" value="ECO:0007669"/>
    <property type="project" value="Ensembl"/>
</dbReference>
<dbReference type="eggNOG" id="ENOG502QS0D">
    <property type="taxonomic scope" value="Eukaryota"/>
</dbReference>
<dbReference type="Ensembl" id="ENSACAT00000004066.4">
    <property type="protein sequence ID" value="ENSACAP00000003974.4"/>
    <property type="gene ID" value="ENSACAG00000004063.4"/>
</dbReference>
<dbReference type="GO" id="GO:0071907">
    <property type="term" value="P:determination of digestive tract left/right asymmetry"/>
    <property type="evidence" value="ECO:0007669"/>
    <property type="project" value="Ensembl"/>
</dbReference>
<reference evidence="7" key="2">
    <citation type="submission" date="2025-08" db="UniProtKB">
        <authorList>
            <consortium name="Ensembl"/>
        </authorList>
    </citation>
    <scope>IDENTIFICATION</scope>
</reference>
<feature type="coiled-coil region" evidence="5">
    <location>
        <begin position="316"/>
        <end position="364"/>
    </location>
</feature>
<dbReference type="GO" id="GO:0021987">
    <property type="term" value="P:cerebral cortex development"/>
    <property type="evidence" value="ECO:0007669"/>
    <property type="project" value="Ensembl"/>
</dbReference>
<evidence type="ECO:0000256" key="6">
    <source>
        <dbReference type="SAM" id="MobiDB-lite"/>
    </source>
</evidence>
<dbReference type="Pfam" id="PF24161">
    <property type="entry name" value="CCDC39"/>
    <property type="match status" value="1"/>
</dbReference>
<evidence type="ECO:0000313" key="8">
    <source>
        <dbReference type="Proteomes" id="UP000001646"/>
    </source>
</evidence>
<sequence length="957" mass="111005">MERTGEGSSVATATASSASSAASVLAELQWDNGFAIPVASAENKALEEELQKMEKEKANMQNQLSDCEDRIAAMTSHLKNVRQEFNLTQSLFRARQNEIETEQHFKALAEREVGRLKSEIQRLENEMVSLREKKNSQENNIFKVTEKMDALRCQMNCDQQSLETWLEESSKRDSDLLTIQKYAQQDEGKLGVLTLQIEMLTVHCNKKRRILDNELTETLAAQIELDKTAEDFRRVHQERQELIKQWENTIQQMKKRDEEMESCALLLARSRRAIRAKQSVLKDKIQFLANESGNNVEYEKRIATTERFAIKLRLDYQKEEGNRLQFQDELDTLKATLDGTASELESVRMNITNLKKEAQEKTIRFNVIREQNNSLTNKLKFVTNKALSSEEKASRMEELLKEKEKIVKEKEVQAVQLRDAHFKKTNELKVLQDKVKGVTVELDGRRGQMKNLHSRLAHLFAETLKQQELIYNQDFYIQQVERRLSRMEGELNTDERQVLEEKVAELSKIANEKEQAYNTLQAQQKKLQGDIHFIKLAMNKTGEEMAGLKTRVDELNLFTDKSEKLLKKARADKQDLMIEDNLVKLELKRVRDTLYNKAEKVFSLEKQKQQLKTAMEQRIADIKVHQAMIDTQIRVIEQERQTLSLEFHERLSKIDKLKRRYEIITIVMMPPEGEEEKTHTYYVVKAAQEKEDLQREGDALDAKIQNAEKECVALENTLHVLNNCNSNYRDSFKKVTENTEEHEEKLKLEEEKRAAEEKYRYKRRQIKELQEDIQAMQNNLDSLLKDEALYREKRAEKNVTVSRLSREVDDQQPKLERVGKQVARLTREIRALKKTDSETHEEQDIDLRSLKDFSKSVDKMILDLSATYPELNTAFQRYFEQASMPFPIYSHSRLSLRSSIQSSSSSSMSARSSISSSGQPHLKVVSLTLDPKVDLSTISPPSQKSSPSTSTHSRSPN</sequence>
<dbReference type="GO" id="GO:0060287">
    <property type="term" value="P:epithelial cilium movement involved in determination of left/right asymmetry"/>
    <property type="evidence" value="ECO:0000318"/>
    <property type="project" value="GO_Central"/>
</dbReference>
<dbReference type="GO" id="GO:0030317">
    <property type="term" value="P:flagellated sperm motility"/>
    <property type="evidence" value="ECO:0007669"/>
    <property type="project" value="Ensembl"/>
</dbReference>
<dbReference type="Gene3D" id="1.10.287.1490">
    <property type="match status" value="1"/>
</dbReference>
<dbReference type="GO" id="GO:0060074">
    <property type="term" value="P:synapse maturation"/>
    <property type="evidence" value="ECO:0007669"/>
    <property type="project" value="Ensembl"/>
</dbReference>
<dbReference type="GO" id="GO:0040011">
    <property type="term" value="P:locomotion"/>
    <property type="evidence" value="ECO:0007669"/>
    <property type="project" value="Ensembl"/>
</dbReference>
<dbReference type="PANTHER" id="PTHR18962:SF0">
    <property type="entry name" value="COILED-COIL DOMAIN-CONTAINING PROTEIN 39"/>
    <property type="match status" value="1"/>
</dbReference>
<reference evidence="7" key="3">
    <citation type="submission" date="2025-09" db="UniProtKB">
        <authorList>
            <consortium name="Ensembl"/>
        </authorList>
    </citation>
    <scope>IDENTIFICATION</scope>
</reference>
<dbReference type="HOGENOM" id="CLU_009793_2_0_1"/>
<evidence type="ECO:0000256" key="1">
    <source>
        <dbReference type="ARBA" id="ARBA00005805"/>
    </source>
</evidence>
<dbReference type="GO" id="GO:0022010">
    <property type="term" value="P:central nervous system myelination"/>
    <property type="evidence" value="ECO:0007669"/>
    <property type="project" value="Ensembl"/>
</dbReference>
<accession>G1KCH7</accession>
<protein>
    <recommendedName>
        <fullName evidence="2">Coiled-coil domain-containing protein 39</fullName>
    </recommendedName>
</protein>
<dbReference type="InterPro" id="IPR033290">
    <property type="entry name" value="CCDC39"/>
</dbReference>
<dbReference type="GO" id="GO:0061512">
    <property type="term" value="P:protein localization to cilium"/>
    <property type="evidence" value="ECO:0007669"/>
    <property type="project" value="Ensembl"/>
</dbReference>
<dbReference type="STRING" id="28377.ENSACAP00000003974"/>
<keyword evidence="3 5" id="KW-0175">Coiled coil</keyword>
<feature type="coiled-coil region" evidence="5">
    <location>
        <begin position="236"/>
        <end position="263"/>
    </location>
</feature>
<dbReference type="Bgee" id="ENSACAG00000004063">
    <property type="expression patterns" value="Expressed in lung and 12 other cell types or tissues"/>
</dbReference>
<evidence type="ECO:0000256" key="3">
    <source>
        <dbReference type="ARBA" id="ARBA00023054"/>
    </source>
</evidence>
<evidence type="ECO:0000256" key="2">
    <source>
        <dbReference type="ARBA" id="ARBA00016725"/>
    </source>
</evidence>
<name>G1KCH7_ANOCA</name>
<dbReference type="GeneID" id="100563525"/>
<dbReference type="AlphaFoldDB" id="G1KCH7"/>
<keyword evidence="8" id="KW-1185">Reference proteome</keyword>
<dbReference type="PANTHER" id="PTHR18962">
    <property type="entry name" value="COILED-COIL DOMAIN-CONTAINING PROTEIN 39"/>
    <property type="match status" value="1"/>
</dbReference>
<comment type="similarity">
    <text evidence="1">Belongs to the CCDC39 family.</text>
</comment>
<dbReference type="GO" id="GO:0051649">
    <property type="term" value="P:establishment of localization in cell"/>
    <property type="evidence" value="ECO:0007669"/>
    <property type="project" value="Ensembl"/>
</dbReference>
<organism evidence="7 8">
    <name type="scientific">Anolis carolinensis</name>
    <name type="common">Green anole</name>
    <name type="synonym">American chameleon</name>
    <dbReference type="NCBI Taxonomy" id="28377"/>
    <lineage>
        <taxon>Eukaryota</taxon>
        <taxon>Metazoa</taxon>
        <taxon>Chordata</taxon>
        <taxon>Craniata</taxon>
        <taxon>Vertebrata</taxon>
        <taxon>Euteleostomi</taxon>
        <taxon>Lepidosauria</taxon>
        <taxon>Squamata</taxon>
        <taxon>Bifurcata</taxon>
        <taxon>Unidentata</taxon>
        <taxon>Episquamata</taxon>
        <taxon>Toxicofera</taxon>
        <taxon>Iguania</taxon>
        <taxon>Dactyloidae</taxon>
        <taxon>Anolis</taxon>
    </lineage>
</organism>
<dbReference type="KEGG" id="acs:100563525"/>
<dbReference type="GO" id="GO:0030324">
    <property type="term" value="P:lung development"/>
    <property type="evidence" value="ECO:0007669"/>
    <property type="project" value="Ensembl"/>
</dbReference>
<dbReference type="GO" id="GO:0044458">
    <property type="term" value="P:motile cilium assembly"/>
    <property type="evidence" value="ECO:0007669"/>
    <property type="project" value="Ensembl"/>
</dbReference>
<evidence type="ECO:0000256" key="4">
    <source>
        <dbReference type="ARBA" id="ARBA00045182"/>
    </source>
</evidence>
<dbReference type="GO" id="GO:0150076">
    <property type="term" value="P:neuroinflammatory response"/>
    <property type="evidence" value="ECO:0007669"/>
    <property type="project" value="Ensembl"/>
</dbReference>
<evidence type="ECO:0000313" key="7">
    <source>
        <dbReference type="Ensembl" id="ENSACAP00000003974.4"/>
    </source>
</evidence>
<dbReference type="GO" id="GO:0036159">
    <property type="term" value="P:inner dynein arm assembly"/>
    <property type="evidence" value="ECO:0000318"/>
    <property type="project" value="GO_Central"/>
</dbReference>
<dbReference type="GeneTree" id="ENSGT00390000015010"/>
<dbReference type="GO" id="GO:0060285">
    <property type="term" value="P:cilium-dependent cell motility"/>
    <property type="evidence" value="ECO:0000318"/>
    <property type="project" value="GO_Central"/>
</dbReference>
<feature type="coiled-coil region" evidence="5">
    <location>
        <begin position="477"/>
        <end position="530"/>
    </location>
</feature>
<reference evidence="7 8" key="1">
    <citation type="submission" date="2009-12" db="EMBL/GenBank/DDBJ databases">
        <title>The Genome Sequence of Anolis carolinensis (Green Anole Lizard).</title>
        <authorList>
            <consortium name="The Genome Sequencing Platform"/>
            <person name="Di Palma F."/>
            <person name="Alfoldi J."/>
            <person name="Heiman D."/>
            <person name="Young S."/>
            <person name="Grabherr M."/>
            <person name="Johnson J."/>
            <person name="Lander E.S."/>
            <person name="Lindblad-Toh K."/>
        </authorList>
    </citation>
    <scope>NUCLEOTIDE SEQUENCE [LARGE SCALE GENOMIC DNA]</scope>
    <source>
        <strain evidence="7 8">JBL SC #1</strain>
    </source>
</reference>
<feature type="coiled-coil region" evidence="5">
    <location>
        <begin position="36"/>
        <end position="140"/>
    </location>
</feature>
<dbReference type="GO" id="GO:0005829">
    <property type="term" value="C:cytosol"/>
    <property type="evidence" value="ECO:0007669"/>
    <property type="project" value="Ensembl"/>
</dbReference>
<dbReference type="GO" id="GO:0061966">
    <property type="term" value="P:establishment of left/right asymmetry"/>
    <property type="evidence" value="ECO:0007669"/>
    <property type="project" value="Ensembl"/>
</dbReference>
<comment type="function">
    <text evidence="4">Required for assembly of dynein regulatory complex (DRC) and inner dynein arm (IDA) complexes, which are responsible for ciliary beat regulation, thereby playing a central role in motility in cilia and flagella. Probably acts together with CCDC40 to form a molecular ruler that determines the 96 nanometer (nm) repeat length and arrangements of components in cilia and flagella. Not required for outer dynein arm complexes assembly.</text>
</comment>